<keyword evidence="2" id="KW-1185">Reference proteome</keyword>
<accession>A0A3D9IBY7</accession>
<name>A0A3D9IBY7_9BACL</name>
<dbReference type="AlphaFoldDB" id="A0A3D9IBY7"/>
<reference evidence="1 2" key="1">
    <citation type="submission" date="2018-07" db="EMBL/GenBank/DDBJ databases">
        <title>Genomic Encyclopedia of Type Strains, Phase III (KMG-III): the genomes of soil and plant-associated and newly described type strains.</title>
        <authorList>
            <person name="Whitman W."/>
        </authorList>
    </citation>
    <scope>NUCLEOTIDE SEQUENCE [LARGE SCALE GENOMIC DNA]</scope>
    <source>
        <strain evidence="1 2">CECT 8236</strain>
    </source>
</reference>
<protein>
    <recommendedName>
        <fullName evidence="3">WYL domain-containing protein</fullName>
    </recommendedName>
</protein>
<organism evidence="1 2">
    <name type="scientific">Cohnella lupini</name>
    <dbReference type="NCBI Taxonomy" id="1294267"/>
    <lineage>
        <taxon>Bacteria</taxon>
        <taxon>Bacillati</taxon>
        <taxon>Bacillota</taxon>
        <taxon>Bacilli</taxon>
        <taxon>Bacillales</taxon>
        <taxon>Paenibacillaceae</taxon>
        <taxon>Cohnella</taxon>
    </lineage>
</organism>
<dbReference type="RefSeq" id="WP_245987649.1">
    <property type="nucleotide sequence ID" value="NZ_QRDY01000007.1"/>
</dbReference>
<sequence>MPEKYVGQMVRIIYQDAKGKITMRTIRVRSIRDGKVFAYDVAKRAPRPFRIDRILSAFPVNLHAS</sequence>
<gene>
    <name evidence="1" type="ORF">DFP95_10729</name>
</gene>
<dbReference type="EMBL" id="QRDY01000007">
    <property type="protein sequence ID" value="RED59191.1"/>
    <property type="molecule type" value="Genomic_DNA"/>
</dbReference>
<evidence type="ECO:0000313" key="1">
    <source>
        <dbReference type="EMBL" id="RED59191.1"/>
    </source>
</evidence>
<comment type="caution">
    <text evidence="1">The sequence shown here is derived from an EMBL/GenBank/DDBJ whole genome shotgun (WGS) entry which is preliminary data.</text>
</comment>
<dbReference type="Proteomes" id="UP000256869">
    <property type="component" value="Unassembled WGS sequence"/>
</dbReference>
<evidence type="ECO:0008006" key="3">
    <source>
        <dbReference type="Google" id="ProtNLM"/>
    </source>
</evidence>
<proteinExistence type="predicted"/>
<evidence type="ECO:0000313" key="2">
    <source>
        <dbReference type="Proteomes" id="UP000256869"/>
    </source>
</evidence>